<comment type="subcellular location">
    <subcellularLocation>
        <location evidence="1">Membrane</location>
        <topology evidence="1">Single-pass membrane protein</topology>
    </subcellularLocation>
</comment>
<dbReference type="AlphaFoldDB" id="A0A8K0X5Q6"/>
<keyword evidence="2 7" id="KW-0812">Transmembrane</keyword>
<feature type="domain" description="ER membrane protein complex subunit 7 beta-sandwich" evidence="9">
    <location>
        <begin position="33"/>
        <end position="161"/>
    </location>
</feature>
<comment type="caution">
    <text evidence="10">The sequence shown here is derived from an EMBL/GenBank/DDBJ whole genome shotgun (WGS) entry which is preliminary data.</text>
</comment>
<dbReference type="Pfam" id="PF09430">
    <property type="entry name" value="EMC7_beta-sandw"/>
    <property type="match status" value="1"/>
</dbReference>
<evidence type="ECO:0000256" key="5">
    <source>
        <dbReference type="ARBA" id="ARBA00023136"/>
    </source>
</evidence>
<evidence type="ECO:0000256" key="2">
    <source>
        <dbReference type="ARBA" id="ARBA00022692"/>
    </source>
</evidence>
<feature type="signal peptide" evidence="8">
    <location>
        <begin position="1"/>
        <end position="17"/>
    </location>
</feature>
<keyword evidence="4 7" id="KW-1133">Transmembrane helix</keyword>
<proteinExistence type="predicted"/>
<feature type="compositionally biased region" description="Gly residues" evidence="6">
    <location>
        <begin position="230"/>
        <end position="243"/>
    </location>
</feature>
<dbReference type="InterPro" id="IPR039163">
    <property type="entry name" value="EMC7"/>
</dbReference>
<feature type="transmembrane region" description="Helical" evidence="7">
    <location>
        <begin position="158"/>
        <end position="176"/>
    </location>
</feature>
<feature type="compositionally biased region" description="Polar residues" evidence="6">
    <location>
        <begin position="190"/>
        <end position="209"/>
    </location>
</feature>
<feature type="chain" id="PRO_5035472016" description="ER membrane protein complex subunit 7 beta-sandwich domain-containing protein" evidence="8">
    <location>
        <begin position="18"/>
        <end position="249"/>
    </location>
</feature>
<evidence type="ECO:0000256" key="8">
    <source>
        <dbReference type="SAM" id="SignalP"/>
    </source>
</evidence>
<gene>
    <name evidence="10" type="ORF">B0T11DRAFT_47023</name>
</gene>
<dbReference type="InterPro" id="IPR019008">
    <property type="entry name" value="Beta_sandwich_EMC7"/>
</dbReference>
<keyword evidence="3 8" id="KW-0732">Signal</keyword>
<evidence type="ECO:0000256" key="3">
    <source>
        <dbReference type="ARBA" id="ARBA00022729"/>
    </source>
</evidence>
<name>A0A8K0X5Q6_9PEZI</name>
<sequence length="249" mass="26129">MHLPSLTALASLALASALSLTINVPASPPSLPNPNTLAPSTHATLSSLSTSASAPLTDRNTFVFRNLTQGSYLLDIHAPTHAFIPLRVDVAADGTLYAWETHRGNDWENKGEALPALDFGVRGGEGQRGFNARVIGGKAYFVERSKFNIVNIVMKNPMILMGLVTMVLFLGMPYLMNNMDPEMRAEFEARQSSNPLSSILSGQGGQQAAPSFDMAGFLAGSSAPQRQASGGNGNGGANGGGSGKKARKA</sequence>
<accession>A0A8K0X5Q6</accession>
<keyword evidence="11" id="KW-1185">Reference proteome</keyword>
<keyword evidence="5 7" id="KW-0472">Membrane</keyword>
<reference evidence="10" key="1">
    <citation type="journal article" date="2021" name="Nat. Commun.">
        <title>Genetic determinants of endophytism in the Arabidopsis root mycobiome.</title>
        <authorList>
            <person name="Mesny F."/>
            <person name="Miyauchi S."/>
            <person name="Thiergart T."/>
            <person name="Pickel B."/>
            <person name="Atanasova L."/>
            <person name="Karlsson M."/>
            <person name="Huettel B."/>
            <person name="Barry K.W."/>
            <person name="Haridas S."/>
            <person name="Chen C."/>
            <person name="Bauer D."/>
            <person name="Andreopoulos W."/>
            <person name="Pangilinan J."/>
            <person name="LaButti K."/>
            <person name="Riley R."/>
            <person name="Lipzen A."/>
            <person name="Clum A."/>
            <person name="Drula E."/>
            <person name="Henrissat B."/>
            <person name="Kohler A."/>
            <person name="Grigoriev I.V."/>
            <person name="Martin F.M."/>
            <person name="Hacquard S."/>
        </authorList>
    </citation>
    <scope>NUCLEOTIDE SEQUENCE</scope>
    <source>
        <strain evidence="10">MPI-CAGE-AT-0016</strain>
    </source>
</reference>
<evidence type="ECO:0000313" key="11">
    <source>
        <dbReference type="Proteomes" id="UP000813385"/>
    </source>
</evidence>
<organism evidence="10 11">
    <name type="scientific">Plectosphaerella cucumerina</name>
    <dbReference type="NCBI Taxonomy" id="40658"/>
    <lineage>
        <taxon>Eukaryota</taxon>
        <taxon>Fungi</taxon>
        <taxon>Dikarya</taxon>
        <taxon>Ascomycota</taxon>
        <taxon>Pezizomycotina</taxon>
        <taxon>Sordariomycetes</taxon>
        <taxon>Hypocreomycetidae</taxon>
        <taxon>Glomerellales</taxon>
        <taxon>Plectosphaerellaceae</taxon>
        <taxon>Plectosphaerella</taxon>
    </lineage>
</organism>
<evidence type="ECO:0000256" key="4">
    <source>
        <dbReference type="ARBA" id="ARBA00022989"/>
    </source>
</evidence>
<evidence type="ECO:0000256" key="6">
    <source>
        <dbReference type="SAM" id="MobiDB-lite"/>
    </source>
</evidence>
<evidence type="ECO:0000313" key="10">
    <source>
        <dbReference type="EMBL" id="KAH7366764.1"/>
    </source>
</evidence>
<dbReference type="EMBL" id="JAGPXD010000002">
    <property type="protein sequence ID" value="KAH7366764.1"/>
    <property type="molecule type" value="Genomic_DNA"/>
</dbReference>
<feature type="region of interest" description="Disordered" evidence="6">
    <location>
        <begin position="187"/>
        <end position="249"/>
    </location>
</feature>
<dbReference type="GO" id="GO:0072546">
    <property type="term" value="C:EMC complex"/>
    <property type="evidence" value="ECO:0007669"/>
    <property type="project" value="TreeGrafter"/>
</dbReference>
<protein>
    <recommendedName>
        <fullName evidence="9">ER membrane protein complex subunit 7 beta-sandwich domain-containing protein</fullName>
    </recommendedName>
</protein>
<dbReference type="PANTHER" id="PTHR13605">
    <property type="entry name" value="ER MEMBRANE PROTEIN COMPLEX SUBUNIT 7"/>
    <property type="match status" value="1"/>
</dbReference>
<evidence type="ECO:0000256" key="1">
    <source>
        <dbReference type="ARBA" id="ARBA00004167"/>
    </source>
</evidence>
<dbReference type="OrthoDB" id="27095at2759"/>
<dbReference type="Proteomes" id="UP000813385">
    <property type="component" value="Unassembled WGS sequence"/>
</dbReference>
<evidence type="ECO:0000256" key="7">
    <source>
        <dbReference type="SAM" id="Phobius"/>
    </source>
</evidence>
<evidence type="ECO:0000259" key="9">
    <source>
        <dbReference type="Pfam" id="PF09430"/>
    </source>
</evidence>
<dbReference type="PANTHER" id="PTHR13605:SF4">
    <property type="entry name" value="ER MEMBRANE PROTEIN COMPLEX SUBUNIT 7"/>
    <property type="match status" value="1"/>
</dbReference>